<comment type="subcellular location">
    <subcellularLocation>
        <location evidence="1">Cytoplasm</location>
    </subcellularLocation>
</comment>
<evidence type="ECO:0000256" key="1">
    <source>
        <dbReference type="ARBA" id="ARBA00004496"/>
    </source>
</evidence>
<evidence type="ECO:0000256" key="5">
    <source>
        <dbReference type="SAM" id="MobiDB-lite"/>
    </source>
</evidence>
<dbReference type="PANTHER" id="PTHR12442:SF26">
    <property type="entry name" value="CYTOPLASMIC DYNEIN 2 INTERMEDIATE CHAIN 2"/>
    <property type="match status" value="1"/>
</dbReference>
<dbReference type="GO" id="GO:0045504">
    <property type="term" value="F:dynein heavy chain binding"/>
    <property type="evidence" value="ECO:0007669"/>
    <property type="project" value="TreeGrafter"/>
</dbReference>
<evidence type="ECO:0000256" key="4">
    <source>
        <dbReference type="ARBA" id="ARBA00022737"/>
    </source>
</evidence>
<dbReference type="SMART" id="SM00320">
    <property type="entry name" value="WD40"/>
    <property type="match status" value="5"/>
</dbReference>
<dbReference type="Gene3D" id="2.130.10.10">
    <property type="entry name" value="YVTN repeat-like/Quinoprotein amine dehydrogenase"/>
    <property type="match status" value="2"/>
</dbReference>
<evidence type="ECO:0000256" key="3">
    <source>
        <dbReference type="ARBA" id="ARBA00022574"/>
    </source>
</evidence>
<dbReference type="GO" id="GO:0042073">
    <property type="term" value="P:intraciliary transport"/>
    <property type="evidence" value="ECO:0007669"/>
    <property type="project" value="TreeGrafter"/>
</dbReference>
<sequence>MPAAPPRPELDDGEPTCLDVLSVAASAGSGAPSTASVGVATTPLQLRDAACQARERADAACEASASAAPAAAAAAGVQRQSGGGVATAAAGDPQLAAFLARVGPAMLDALELAPPALLQRWGGSGAGGGWGGEEPAAALLHTLQAFPEAAAAASARAGKHGASGRATSAPKPLVVTALTWNSTGNTLAAAFGRHAIAGWCSEPGALASWNLARGAAGAAAPDRLLRTDCCLTAAAFHPTEPALLAGGSFNGELLLWDLGRERELDAQAAKSDALGEARHREPVTALAWHFSPAEARRAGSSGGRGHLLLSLGADGRLLVWRAAGGKLDAPIRGFELRCPQPSLHSAATLPAGGTCLAIAGGSSRAPGGPLQLPAAGSGAAGAAFVGTEGGALLRCHLGDPGEDAAAGPQQRTTAAASASAASSGGGEGHLELRNPVKEAGYERAAGAVTGVAASPFLAQAVLASGADGCLRLFHALGRQPVLRVHAPGGAARGVEWSPSAPLVFVACGSDGAVRLYELGAAAGAGPRAPSGGGLLAPAATLQAGSAAAAGRAACAFNRAAPPLLATASGGEVRVWRLPGALAAEGAGADAAQRLARLVQLA</sequence>
<dbReference type="PANTHER" id="PTHR12442">
    <property type="entry name" value="DYNEIN INTERMEDIATE CHAIN"/>
    <property type="match status" value="1"/>
</dbReference>
<dbReference type="GO" id="GO:0005868">
    <property type="term" value="C:cytoplasmic dynein complex"/>
    <property type="evidence" value="ECO:0007669"/>
    <property type="project" value="TreeGrafter"/>
</dbReference>
<accession>A0A2V0PKE8</accession>
<dbReference type="InterPro" id="IPR036322">
    <property type="entry name" value="WD40_repeat_dom_sf"/>
</dbReference>
<keyword evidence="3" id="KW-0853">WD repeat</keyword>
<proteinExistence type="predicted"/>
<evidence type="ECO:0000313" key="7">
    <source>
        <dbReference type="Proteomes" id="UP000247498"/>
    </source>
</evidence>
<feature type="region of interest" description="Disordered" evidence="5">
    <location>
        <begin position="401"/>
        <end position="430"/>
    </location>
</feature>
<gene>
    <name evidence="6" type="ORF">Rsub_13001</name>
</gene>
<dbReference type="InterPro" id="IPR001680">
    <property type="entry name" value="WD40_rpt"/>
</dbReference>
<dbReference type="InterPro" id="IPR015943">
    <property type="entry name" value="WD40/YVTN_repeat-like_dom_sf"/>
</dbReference>
<evidence type="ECO:0000313" key="6">
    <source>
        <dbReference type="EMBL" id="GBG00275.1"/>
    </source>
</evidence>
<keyword evidence="7" id="KW-1185">Reference proteome</keyword>
<organism evidence="6 7">
    <name type="scientific">Raphidocelis subcapitata</name>
    <dbReference type="NCBI Taxonomy" id="307507"/>
    <lineage>
        <taxon>Eukaryota</taxon>
        <taxon>Viridiplantae</taxon>
        <taxon>Chlorophyta</taxon>
        <taxon>core chlorophytes</taxon>
        <taxon>Chlorophyceae</taxon>
        <taxon>CS clade</taxon>
        <taxon>Sphaeropleales</taxon>
        <taxon>Selenastraceae</taxon>
        <taxon>Raphidocelis</taxon>
    </lineage>
</organism>
<evidence type="ECO:0000256" key="2">
    <source>
        <dbReference type="ARBA" id="ARBA00022490"/>
    </source>
</evidence>
<dbReference type="GO" id="GO:0045503">
    <property type="term" value="F:dynein light chain binding"/>
    <property type="evidence" value="ECO:0007669"/>
    <property type="project" value="TreeGrafter"/>
</dbReference>
<dbReference type="STRING" id="307507.A0A2V0PKE8"/>
<dbReference type="InterPro" id="IPR050687">
    <property type="entry name" value="Dynein_IC"/>
</dbReference>
<protein>
    <submittedName>
        <fullName evidence="6">Uncharacterized protein</fullName>
    </submittedName>
</protein>
<name>A0A2V0PKE8_9CHLO</name>
<dbReference type="EMBL" id="BDRX01000206">
    <property type="protein sequence ID" value="GBG00275.1"/>
    <property type="molecule type" value="Genomic_DNA"/>
</dbReference>
<keyword evidence="4" id="KW-0677">Repeat</keyword>
<dbReference type="InParanoid" id="A0A2V0PKE8"/>
<dbReference type="Proteomes" id="UP000247498">
    <property type="component" value="Unassembled WGS sequence"/>
</dbReference>
<dbReference type="SUPFAM" id="SSF50978">
    <property type="entry name" value="WD40 repeat-like"/>
    <property type="match status" value="1"/>
</dbReference>
<dbReference type="GO" id="GO:0097014">
    <property type="term" value="C:ciliary plasm"/>
    <property type="evidence" value="ECO:0007669"/>
    <property type="project" value="TreeGrafter"/>
</dbReference>
<keyword evidence="2" id="KW-0963">Cytoplasm</keyword>
<dbReference type="AlphaFoldDB" id="A0A2V0PKE8"/>
<dbReference type="OrthoDB" id="445052at2759"/>
<reference evidence="6 7" key="1">
    <citation type="journal article" date="2018" name="Sci. Rep.">
        <title>Raphidocelis subcapitata (=Pseudokirchneriella subcapitata) provides an insight into genome evolution and environmental adaptations in the Sphaeropleales.</title>
        <authorList>
            <person name="Suzuki S."/>
            <person name="Yamaguchi H."/>
            <person name="Nakajima N."/>
            <person name="Kawachi M."/>
        </authorList>
    </citation>
    <scope>NUCLEOTIDE SEQUENCE [LARGE SCALE GENOMIC DNA]</scope>
    <source>
        <strain evidence="6 7">NIES-35</strain>
    </source>
</reference>
<comment type="caution">
    <text evidence="6">The sequence shown here is derived from an EMBL/GenBank/DDBJ whole genome shotgun (WGS) entry which is preliminary data.</text>
</comment>